<comment type="caution">
    <text evidence="1">The sequence shown here is derived from an EMBL/GenBank/DDBJ whole genome shotgun (WGS) entry which is preliminary data.</text>
</comment>
<evidence type="ECO:0000313" key="1">
    <source>
        <dbReference type="EMBL" id="MEI5908419.1"/>
    </source>
</evidence>
<keyword evidence="2" id="KW-1185">Reference proteome</keyword>
<evidence type="ECO:0000313" key="2">
    <source>
        <dbReference type="Proteomes" id="UP001312865"/>
    </source>
</evidence>
<sequence length="49" mass="5736">MNYKRIFSDGFIENGRKDVIMWEAQPISNCQEIKITFIEITLHTDKGFG</sequence>
<reference evidence="1 2" key="1">
    <citation type="journal article" date="2018" name="J. Microbiol.">
        <title>Bacillus spongiae sp. nov., isolated from sponge of Jeju Island.</title>
        <authorList>
            <person name="Lee G.E."/>
            <person name="Im W.T."/>
            <person name="Park J.S."/>
        </authorList>
    </citation>
    <scope>NUCLEOTIDE SEQUENCE [LARGE SCALE GENOMIC DNA]</scope>
    <source>
        <strain evidence="1 2">135PIL107-10</strain>
    </source>
</reference>
<dbReference type="EMBL" id="JBBAXC010000013">
    <property type="protein sequence ID" value="MEI5908419.1"/>
    <property type="molecule type" value="Genomic_DNA"/>
</dbReference>
<name>A0ABU8HH18_9BACI</name>
<organism evidence="1 2">
    <name type="scientific">Bacillus spongiae</name>
    <dbReference type="NCBI Taxonomy" id="2683610"/>
    <lineage>
        <taxon>Bacteria</taxon>
        <taxon>Bacillati</taxon>
        <taxon>Bacillota</taxon>
        <taxon>Bacilli</taxon>
        <taxon>Bacillales</taxon>
        <taxon>Bacillaceae</taxon>
        <taxon>Bacillus</taxon>
    </lineage>
</organism>
<accession>A0ABU8HH18</accession>
<protein>
    <submittedName>
        <fullName evidence="1">Uncharacterized protein</fullName>
    </submittedName>
</protein>
<dbReference type="RefSeq" id="WP_336587868.1">
    <property type="nucleotide sequence ID" value="NZ_JBBAXC010000013.1"/>
</dbReference>
<gene>
    <name evidence="1" type="ORF">WAK64_15320</name>
</gene>
<proteinExistence type="predicted"/>
<dbReference type="Proteomes" id="UP001312865">
    <property type="component" value="Unassembled WGS sequence"/>
</dbReference>